<evidence type="ECO:0008006" key="4">
    <source>
        <dbReference type="Google" id="ProtNLM"/>
    </source>
</evidence>
<dbReference type="SUPFAM" id="SSF56349">
    <property type="entry name" value="DNA breaking-rejoining enzymes"/>
    <property type="match status" value="1"/>
</dbReference>
<dbReference type="InterPro" id="IPR011010">
    <property type="entry name" value="DNA_brk_join_enz"/>
</dbReference>
<evidence type="ECO:0000313" key="2">
    <source>
        <dbReference type="EMBL" id="OAA85616.1"/>
    </source>
</evidence>
<dbReference type="Gene3D" id="1.10.443.10">
    <property type="entry name" value="Intergrase catalytic core"/>
    <property type="match status" value="1"/>
</dbReference>
<gene>
    <name evidence="2" type="ORF">WX45_00258</name>
</gene>
<protein>
    <recommendedName>
        <fullName evidence="4">Tyr recombinase domain-containing protein</fullName>
    </recommendedName>
</protein>
<accession>A0ABX2TRL2</accession>
<evidence type="ECO:0000256" key="1">
    <source>
        <dbReference type="ARBA" id="ARBA00023172"/>
    </source>
</evidence>
<proteinExistence type="predicted"/>
<dbReference type="EMBL" id="LITS01000017">
    <property type="protein sequence ID" value="OAA85616.1"/>
    <property type="molecule type" value="Genomic_DNA"/>
</dbReference>
<sequence>MRIWEVVALKWSDIDFENNELKVQRTFKRVSKINIENPAENKTAILAVDRINHLFAL</sequence>
<name>A0ABX2TRL2_CLOLD</name>
<dbReference type="InterPro" id="IPR013762">
    <property type="entry name" value="Integrase-like_cat_sf"/>
</dbReference>
<dbReference type="Proteomes" id="UP000077020">
    <property type="component" value="Unassembled WGS sequence"/>
</dbReference>
<keyword evidence="1" id="KW-0233">DNA recombination</keyword>
<comment type="caution">
    <text evidence="2">The sequence shown here is derived from an EMBL/GenBank/DDBJ whole genome shotgun (WGS) entry which is preliminary data.</text>
</comment>
<keyword evidence="3" id="KW-1185">Reference proteome</keyword>
<evidence type="ECO:0000313" key="3">
    <source>
        <dbReference type="Proteomes" id="UP000077020"/>
    </source>
</evidence>
<organism evidence="2 3">
    <name type="scientific">Clostridium ljungdahlii (strain ATCC 55383 / DSM 13528 / PETC)</name>
    <dbReference type="NCBI Taxonomy" id="748727"/>
    <lineage>
        <taxon>Bacteria</taxon>
        <taxon>Bacillati</taxon>
        <taxon>Bacillota</taxon>
        <taxon>Clostridia</taxon>
        <taxon>Eubacteriales</taxon>
        <taxon>Clostridiaceae</taxon>
        <taxon>Clostridium</taxon>
    </lineage>
</organism>
<reference evidence="2 3" key="1">
    <citation type="journal article" date="2016" name="Biotechnol. Bioeng.">
        <title>Traits of selected Clostridium strains for syngas fermentation to ethanol.</title>
        <authorList>
            <person name="Martin M.E."/>
            <person name="Richter H."/>
            <person name="Saha S."/>
            <person name="Angenent L.T."/>
        </authorList>
    </citation>
    <scope>NUCLEOTIDE SEQUENCE [LARGE SCALE GENOMIC DNA]</scope>
    <source>
        <strain evidence="2 3">PETC</strain>
    </source>
</reference>